<dbReference type="EMBL" id="JACHHX010000008">
    <property type="protein sequence ID" value="MBB5015568.1"/>
    <property type="molecule type" value="Genomic_DNA"/>
</dbReference>
<name>A0A7W7Y0C0_9GAMM</name>
<accession>A0A7W7Y0C0</accession>
<dbReference type="AlphaFoldDB" id="A0A7W7Y0C0"/>
<proteinExistence type="predicted"/>
<protein>
    <submittedName>
        <fullName evidence="1">Uncharacterized protein</fullName>
    </submittedName>
</protein>
<evidence type="ECO:0000313" key="2">
    <source>
        <dbReference type="Proteomes" id="UP000519004"/>
    </source>
</evidence>
<keyword evidence="2" id="KW-1185">Reference proteome</keyword>
<evidence type="ECO:0000313" key="1">
    <source>
        <dbReference type="EMBL" id="MBB5015568.1"/>
    </source>
</evidence>
<reference evidence="1 2" key="1">
    <citation type="submission" date="2020-08" db="EMBL/GenBank/DDBJ databases">
        <title>Genomic Encyclopedia of Type Strains, Phase IV (KMG-IV): sequencing the most valuable type-strain genomes for metagenomic binning, comparative biology and taxonomic classification.</title>
        <authorList>
            <person name="Goeker M."/>
        </authorList>
    </citation>
    <scope>NUCLEOTIDE SEQUENCE [LARGE SCALE GENOMIC DNA]</scope>
    <source>
        <strain evidence="1 2">DSM 25897</strain>
    </source>
</reference>
<organism evidence="1 2">
    <name type="scientific">Rehaibacterium terrae</name>
    <dbReference type="NCBI Taxonomy" id="1341696"/>
    <lineage>
        <taxon>Bacteria</taxon>
        <taxon>Pseudomonadati</taxon>
        <taxon>Pseudomonadota</taxon>
        <taxon>Gammaproteobacteria</taxon>
        <taxon>Lysobacterales</taxon>
        <taxon>Lysobacteraceae</taxon>
        <taxon>Rehaibacterium</taxon>
    </lineage>
</organism>
<dbReference type="Proteomes" id="UP000519004">
    <property type="component" value="Unassembled WGS sequence"/>
</dbReference>
<comment type="caution">
    <text evidence="1">The sequence shown here is derived from an EMBL/GenBank/DDBJ whole genome shotgun (WGS) entry which is preliminary data.</text>
</comment>
<gene>
    <name evidence="1" type="ORF">HNQ58_001472</name>
</gene>
<sequence length="29" mass="3421">MRRHRPAHRHRAFAHPLLTAFDAMGVRVL</sequence>